<dbReference type="SUPFAM" id="SSF52266">
    <property type="entry name" value="SGNH hydrolase"/>
    <property type="match status" value="1"/>
</dbReference>
<dbReference type="Pfam" id="PF13472">
    <property type="entry name" value="Lipase_GDSL_2"/>
    <property type="match status" value="1"/>
</dbReference>
<evidence type="ECO:0000256" key="1">
    <source>
        <dbReference type="SAM" id="SignalP"/>
    </source>
</evidence>
<reference evidence="4" key="2">
    <citation type="submission" date="2011-02" db="EMBL/GenBank/DDBJ databases">
        <title>The complete genome of Pedobacter saltans DSM 12145.</title>
        <authorList>
            <consortium name="US DOE Joint Genome Institute (JGI-PGF)"/>
            <person name="Lucas S."/>
            <person name="Copeland A."/>
            <person name="Lapidus A."/>
            <person name="Bruce D."/>
            <person name="Goodwin L."/>
            <person name="Pitluck S."/>
            <person name="Kyrpides N."/>
            <person name="Mavromatis K."/>
            <person name="Pagani I."/>
            <person name="Ivanova N."/>
            <person name="Ovchinnikova G."/>
            <person name="Lu M."/>
            <person name="Detter J.C."/>
            <person name="Han C."/>
            <person name="Land M."/>
            <person name="Hauser L."/>
            <person name="Markowitz V."/>
            <person name="Cheng J.-F."/>
            <person name="Hugenholtz P."/>
            <person name="Woyke T."/>
            <person name="Wu D."/>
            <person name="Tindall B."/>
            <person name="Pomrenke H.G."/>
            <person name="Brambilla E."/>
            <person name="Klenk H.-P."/>
            <person name="Eisen J.A."/>
        </authorList>
    </citation>
    <scope>NUCLEOTIDE SEQUENCE [LARGE SCALE GENOMIC DNA]</scope>
    <source>
        <strain evidence="4">ATCC 51119 / DSM 12145 / JCM 21818 / LMG 10337 / NBRC 100064 / NCIMB 13643</strain>
    </source>
</reference>
<dbReference type="EMBL" id="CP002545">
    <property type="protein sequence ID" value="ADY51279.1"/>
    <property type="molecule type" value="Genomic_DNA"/>
</dbReference>
<gene>
    <name evidence="3" type="ordered locus">Pedsa_0703</name>
</gene>
<dbReference type="OrthoDB" id="9790057at2"/>
<feature type="chain" id="PRO_5003256804" evidence="1">
    <location>
        <begin position="23"/>
        <end position="222"/>
    </location>
</feature>
<dbReference type="InterPro" id="IPR013830">
    <property type="entry name" value="SGNH_hydro"/>
</dbReference>
<reference evidence="3 4" key="1">
    <citation type="journal article" date="2011" name="Stand. Genomic Sci.">
        <title>Complete genome sequence of the gliding, heparinolytic Pedobacter saltans type strain (113).</title>
        <authorList>
            <person name="Liolios K."/>
            <person name="Sikorski J."/>
            <person name="Lu M."/>
            <person name="Nolan M."/>
            <person name="Lapidus A."/>
            <person name="Lucas S."/>
            <person name="Hammon N."/>
            <person name="Deshpande S."/>
            <person name="Cheng J.F."/>
            <person name="Tapia R."/>
            <person name="Han C."/>
            <person name="Goodwin L."/>
            <person name="Pitluck S."/>
            <person name="Huntemann M."/>
            <person name="Ivanova N."/>
            <person name="Pagani I."/>
            <person name="Mavromatis K."/>
            <person name="Ovchinikova G."/>
            <person name="Pati A."/>
            <person name="Chen A."/>
            <person name="Palaniappan K."/>
            <person name="Land M."/>
            <person name="Hauser L."/>
            <person name="Brambilla E.M."/>
            <person name="Kotsyurbenko O."/>
            <person name="Rohde M."/>
            <person name="Tindall B.J."/>
            <person name="Abt B."/>
            <person name="Goker M."/>
            <person name="Detter J.C."/>
            <person name="Woyke T."/>
            <person name="Bristow J."/>
            <person name="Eisen J.A."/>
            <person name="Markowitz V."/>
            <person name="Hugenholtz P."/>
            <person name="Klenk H.P."/>
            <person name="Kyrpides N.C."/>
        </authorList>
    </citation>
    <scope>NUCLEOTIDE SEQUENCE [LARGE SCALE GENOMIC DNA]</scope>
    <source>
        <strain evidence="4">ATCC 51119 / DSM 12145 / JCM 21818 / LMG 10337 / NBRC 100064 / NCIMB 13643</strain>
    </source>
</reference>
<dbReference type="InterPro" id="IPR051532">
    <property type="entry name" value="Ester_Hydrolysis_Enzymes"/>
</dbReference>
<dbReference type="eggNOG" id="COG2755">
    <property type="taxonomic scope" value="Bacteria"/>
</dbReference>
<dbReference type="Gene3D" id="3.40.50.1110">
    <property type="entry name" value="SGNH hydrolase"/>
    <property type="match status" value="1"/>
</dbReference>
<dbReference type="GO" id="GO:0004622">
    <property type="term" value="F:phosphatidylcholine lysophospholipase activity"/>
    <property type="evidence" value="ECO:0007669"/>
    <property type="project" value="TreeGrafter"/>
</dbReference>
<protein>
    <submittedName>
        <fullName evidence="3">Lipolytic protein G-D-S-L family</fullName>
    </submittedName>
</protein>
<evidence type="ECO:0000259" key="2">
    <source>
        <dbReference type="Pfam" id="PF13472"/>
    </source>
</evidence>
<dbReference type="PANTHER" id="PTHR30383">
    <property type="entry name" value="THIOESTERASE 1/PROTEASE 1/LYSOPHOSPHOLIPASE L1"/>
    <property type="match status" value="1"/>
</dbReference>
<name>F0S8J5_PSESL</name>
<sequence>MKCLKYVALAFALFLCYENSIAQKPSRFQANIQKFKQLDSINPPANSPILLIGSSSFTNWKDVQSYFPEYTIINRGFGGSQFPDLIRHADDVIYPYKPKQIIIYCGDNDLMTKNATPQNVFDNFKTLYNGIRSKLGKKVNITFISIKPSPRRRHLIPRVVETNALIKSFLKKDKNAGYVDVYNKMLAADGEPIKTIFLKDSLHMNASGYDIWQKEIKPALLK</sequence>
<dbReference type="KEGG" id="psn:Pedsa_0703"/>
<dbReference type="STRING" id="762903.Pedsa_0703"/>
<organism evidence="3 4">
    <name type="scientific">Pseudopedobacter saltans (strain ATCC 51119 / DSM 12145 / JCM 21818 / CCUG 39354 / LMG 10337 / NBRC 100064 / NCIMB 13643)</name>
    <name type="common">Pedobacter saltans</name>
    <dbReference type="NCBI Taxonomy" id="762903"/>
    <lineage>
        <taxon>Bacteria</taxon>
        <taxon>Pseudomonadati</taxon>
        <taxon>Bacteroidota</taxon>
        <taxon>Sphingobacteriia</taxon>
        <taxon>Sphingobacteriales</taxon>
        <taxon>Sphingobacteriaceae</taxon>
        <taxon>Pseudopedobacter</taxon>
    </lineage>
</organism>
<proteinExistence type="predicted"/>
<feature type="domain" description="SGNH hydrolase-type esterase" evidence="2">
    <location>
        <begin position="57"/>
        <end position="211"/>
    </location>
</feature>
<dbReference type="RefSeq" id="WP_013631780.1">
    <property type="nucleotide sequence ID" value="NC_015177.1"/>
</dbReference>
<dbReference type="HOGENOM" id="CLU_051989_4_0_10"/>
<dbReference type="PANTHER" id="PTHR30383:SF5">
    <property type="entry name" value="SGNH HYDROLASE-TYPE ESTERASE DOMAIN-CONTAINING PROTEIN"/>
    <property type="match status" value="1"/>
</dbReference>
<dbReference type="Proteomes" id="UP000000310">
    <property type="component" value="Chromosome"/>
</dbReference>
<evidence type="ECO:0000313" key="3">
    <source>
        <dbReference type="EMBL" id="ADY51279.1"/>
    </source>
</evidence>
<keyword evidence="4" id="KW-1185">Reference proteome</keyword>
<accession>F0S8J5</accession>
<dbReference type="InterPro" id="IPR036514">
    <property type="entry name" value="SGNH_hydro_sf"/>
</dbReference>
<feature type="signal peptide" evidence="1">
    <location>
        <begin position="1"/>
        <end position="22"/>
    </location>
</feature>
<dbReference type="AlphaFoldDB" id="F0S8J5"/>
<evidence type="ECO:0000313" key="4">
    <source>
        <dbReference type="Proteomes" id="UP000000310"/>
    </source>
</evidence>
<keyword evidence="1" id="KW-0732">Signal</keyword>